<name>A0A2S9ILC9_9HYPH</name>
<evidence type="ECO:0000313" key="4">
    <source>
        <dbReference type="Proteomes" id="UP000239434"/>
    </source>
</evidence>
<comment type="caution">
    <text evidence="3">The sequence shown here is derived from an EMBL/GenBank/DDBJ whole genome shotgun (WGS) entry which is preliminary data.</text>
</comment>
<proteinExistence type="predicted"/>
<dbReference type="EMBL" id="PVBR01000022">
    <property type="protein sequence ID" value="PRD41305.1"/>
    <property type="molecule type" value="Genomic_DNA"/>
</dbReference>
<feature type="region of interest" description="Disordered" evidence="1">
    <location>
        <begin position="158"/>
        <end position="184"/>
    </location>
</feature>
<accession>A0A2S9ILC9</accession>
<sequence length="184" mass="20390">MGRLKDVLLVNALVVAFAGFTIASWLTLSAWNDNRTIAGLAAGQDIAVNDEARPELLLARGHFLMRRGRLDEAQALVPAIRASGNRQILAALQYDLANARLRRALVLIEETKIDPGIALINLAKDGYRAALSARPEFWDARYNLDVAMRLVRDFPEIEQSSDEPPLETPERLWTDLPGLPRGLP</sequence>
<reference evidence="3 4" key="1">
    <citation type="submission" date="2018-02" db="EMBL/GenBank/DDBJ databases">
        <title>The draft genome of Phyllobacterium sp. 1N-3.</title>
        <authorList>
            <person name="Liu L."/>
            <person name="Li L."/>
            <person name="Zhang X."/>
            <person name="Wang T."/>
            <person name="Liang L."/>
        </authorList>
    </citation>
    <scope>NUCLEOTIDE SEQUENCE [LARGE SCALE GENOMIC DNA]</scope>
    <source>
        <strain evidence="3 4">1N-3</strain>
    </source>
</reference>
<gene>
    <name evidence="3" type="ORF">C5748_22485</name>
</gene>
<evidence type="ECO:0008006" key="5">
    <source>
        <dbReference type="Google" id="ProtNLM"/>
    </source>
</evidence>
<feature type="transmembrane region" description="Helical" evidence="2">
    <location>
        <begin position="7"/>
        <end position="28"/>
    </location>
</feature>
<dbReference type="Proteomes" id="UP000239434">
    <property type="component" value="Unassembled WGS sequence"/>
</dbReference>
<keyword evidence="2" id="KW-0812">Transmembrane</keyword>
<evidence type="ECO:0000256" key="1">
    <source>
        <dbReference type="SAM" id="MobiDB-lite"/>
    </source>
</evidence>
<protein>
    <recommendedName>
        <fullName evidence="5">MxaK protein</fullName>
    </recommendedName>
</protein>
<dbReference type="Gene3D" id="1.25.40.10">
    <property type="entry name" value="Tetratricopeptide repeat domain"/>
    <property type="match status" value="1"/>
</dbReference>
<organism evidence="3 4">
    <name type="scientific">Phyllobacterium phragmitis</name>
    <dbReference type="NCBI Taxonomy" id="2670329"/>
    <lineage>
        <taxon>Bacteria</taxon>
        <taxon>Pseudomonadati</taxon>
        <taxon>Pseudomonadota</taxon>
        <taxon>Alphaproteobacteria</taxon>
        <taxon>Hyphomicrobiales</taxon>
        <taxon>Phyllobacteriaceae</taxon>
        <taxon>Phyllobacterium</taxon>
    </lineage>
</organism>
<keyword evidence="4" id="KW-1185">Reference proteome</keyword>
<dbReference type="AlphaFoldDB" id="A0A2S9ILC9"/>
<keyword evidence="2" id="KW-1133">Transmembrane helix</keyword>
<evidence type="ECO:0000313" key="3">
    <source>
        <dbReference type="EMBL" id="PRD41305.1"/>
    </source>
</evidence>
<evidence type="ECO:0000256" key="2">
    <source>
        <dbReference type="SAM" id="Phobius"/>
    </source>
</evidence>
<keyword evidence="2" id="KW-0472">Membrane</keyword>
<dbReference type="InterPro" id="IPR011990">
    <property type="entry name" value="TPR-like_helical_dom_sf"/>
</dbReference>